<keyword evidence="3" id="KW-1185">Reference proteome</keyword>
<dbReference type="AlphaFoldDB" id="A0A8S4RK47"/>
<sequence length="110" mass="12764">MQVQSHAIPNAAVETGDMRRNNIYFLTTIALFLFVTSSFGYQDFQVTFENSKTSNQIDALSREKRQLEEFENDYPTPSAQEAEEEPGFWDRVVKVAIKLFSRFIEWLNSS</sequence>
<evidence type="ECO:0000256" key="1">
    <source>
        <dbReference type="SAM" id="Phobius"/>
    </source>
</evidence>
<accession>A0A8S4RK47</accession>
<keyword evidence="1" id="KW-1133">Transmembrane helix</keyword>
<proteinExistence type="predicted"/>
<evidence type="ECO:0000313" key="2">
    <source>
        <dbReference type="EMBL" id="CAH2236972.1"/>
    </source>
</evidence>
<organism evidence="2 3">
    <name type="scientific">Pararge aegeria aegeria</name>
    <dbReference type="NCBI Taxonomy" id="348720"/>
    <lineage>
        <taxon>Eukaryota</taxon>
        <taxon>Metazoa</taxon>
        <taxon>Ecdysozoa</taxon>
        <taxon>Arthropoda</taxon>
        <taxon>Hexapoda</taxon>
        <taxon>Insecta</taxon>
        <taxon>Pterygota</taxon>
        <taxon>Neoptera</taxon>
        <taxon>Endopterygota</taxon>
        <taxon>Lepidoptera</taxon>
        <taxon>Glossata</taxon>
        <taxon>Ditrysia</taxon>
        <taxon>Papilionoidea</taxon>
        <taxon>Nymphalidae</taxon>
        <taxon>Satyrinae</taxon>
        <taxon>Satyrini</taxon>
        <taxon>Parargina</taxon>
        <taxon>Pararge</taxon>
    </lineage>
</organism>
<dbReference type="OrthoDB" id="6918404at2759"/>
<keyword evidence="1" id="KW-0472">Membrane</keyword>
<comment type="caution">
    <text evidence="2">The sequence shown here is derived from an EMBL/GenBank/DDBJ whole genome shotgun (WGS) entry which is preliminary data.</text>
</comment>
<gene>
    <name evidence="2" type="primary">jg9465</name>
    <name evidence="2" type="ORF">PAEG_LOCUS14289</name>
</gene>
<protein>
    <submittedName>
        <fullName evidence="2">Jg9465 protein</fullName>
    </submittedName>
</protein>
<feature type="transmembrane region" description="Helical" evidence="1">
    <location>
        <begin position="23"/>
        <end position="41"/>
    </location>
</feature>
<dbReference type="EMBL" id="CAKXAJ010025241">
    <property type="protein sequence ID" value="CAH2236972.1"/>
    <property type="molecule type" value="Genomic_DNA"/>
</dbReference>
<reference evidence="2" key="1">
    <citation type="submission" date="2022-03" db="EMBL/GenBank/DDBJ databases">
        <authorList>
            <person name="Lindestad O."/>
        </authorList>
    </citation>
    <scope>NUCLEOTIDE SEQUENCE</scope>
</reference>
<dbReference type="Proteomes" id="UP000838756">
    <property type="component" value="Unassembled WGS sequence"/>
</dbReference>
<evidence type="ECO:0000313" key="3">
    <source>
        <dbReference type="Proteomes" id="UP000838756"/>
    </source>
</evidence>
<keyword evidence="1" id="KW-0812">Transmembrane</keyword>
<name>A0A8S4RK47_9NEOP</name>